<dbReference type="SMART" id="SM00418">
    <property type="entry name" value="HTH_ARSR"/>
    <property type="match status" value="2"/>
</dbReference>
<evidence type="ECO:0000256" key="1">
    <source>
        <dbReference type="ARBA" id="ARBA00023015"/>
    </source>
</evidence>
<dbReference type="SUPFAM" id="SSF46785">
    <property type="entry name" value="Winged helix' DNA-binding domain"/>
    <property type="match status" value="2"/>
</dbReference>
<dbReference type="InterPro" id="IPR036390">
    <property type="entry name" value="WH_DNA-bd_sf"/>
</dbReference>
<dbReference type="PANTHER" id="PTHR43132">
    <property type="entry name" value="ARSENICAL RESISTANCE OPERON REPRESSOR ARSR-RELATED"/>
    <property type="match status" value="1"/>
</dbReference>
<dbReference type="CDD" id="cd00090">
    <property type="entry name" value="HTH_ARSR"/>
    <property type="match status" value="2"/>
</dbReference>
<dbReference type="Gene3D" id="1.10.10.10">
    <property type="entry name" value="Winged helix-like DNA-binding domain superfamily/Winged helix DNA-binding domain"/>
    <property type="match status" value="2"/>
</dbReference>
<sequence length="222" mass="25577">MSTPVLPDVKIKCLLPDDVMSRAARGLTYIAHPLRLRILEFLDVNGMSSVSAIARGVGAEQMIVSQSLRKMRDAHLVQTHRRGIFIYYEICEEYPASIFGCLRKLFGHMTDQLKFLRAGHKEILPTDYTTMAANRIKLFANYDKMRILEYLTYRGESCVSEIARETKIPQIKVSQYLKKLLDDDFVKSRRDGRFIYYDITAGVHKTTIGCIHKRYDRVGNSF</sequence>
<keyword evidence="1" id="KW-0805">Transcription regulation</keyword>
<dbReference type="GO" id="GO:0003700">
    <property type="term" value="F:DNA-binding transcription factor activity"/>
    <property type="evidence" value="ECO:0007669"/>
    <property type="project" value="InterPro"/>
</dbReference>
<evidence type="ECO:0000256" key="3">
    <source>
        <dbReference type="ARBA" id="ARBA00023163"/>
    </source>
</evidence>
<dbReference type="InterPro" id="IPR011991">
    <property type="entry name" value="ArsR-like_HTH"/>
</dbReference>
<evidence type="ECO:0000256" key="2">
    <source>
        <dbReference type="ARBA" id="ARBA00023125"/>
    </source>
</evidence>
<reference evidence="5" key="1">
    <citation type="submission" date="2020-10" db="EMBL/GenBank/DDBJ databases">
        <authorList>
            <person name="Gilroy R."/>
        </authorList>
    </citation>
    <scope>NUCLEOTIDE SEQUENCE</scope>
    <source>
        <strain evidence="5">ChiGjej3B3-5194</strain>
    </source>
</reference>
<dbReference type="AlphaFoldDB" id="A0A9D1JW49"/>
<accession>A0A9D1JW49</accession>
<dbReference type="Pfam" id="PF01022">
    <property type="entry name" value="HTH_5"/>
    <property type="match status" value="2"/>
</dbReference>
<feature type="domain" description="HTH arsR-type" evidence="4">
    <location>
        <begin position="15"/>
        <end position="113"/>
    </location>
</feature>
<dbReference type="NCBIfam" id="NF033788">
    <property type="entry name" value="HTH_metalloreg"/>
    <property type="match status" value="2"/>
</dbReference>
<proteinExistence type="predicted"/>
<gene>
    <name evidence="5" type="ORF">IAD02_01240</name>
</gene>
<dbReference type="EMBL" id="DVJI01000006">
    <property type="protein sequence ID" value="HIS70598.1"/>
    <property type="molecule type" value="Genomic_DNA"/>
</dbReference>
<dbReference type="InterPro" id="IPR001845">
    <property type="entry name" value="HTH_ArsR_DNA-bd_dom"/>
</dbReference>
<feature type="domain" description="HTH arsR-type" evidence="4">
    <location>
        <begin position="124"/>
        <end position="220"/>
    </location>
</feature>
<dbReference type="GO" id="GO:0003677">
    <property type="term" value="F:DNA binding"/>
    <property type="evidence" value="ECO:0007669"/>
    <property type="project" value="UniProtKB-KW"/>
</dbReference>
<keyword evidence="2" id="KW-0238">DNA-binding</keyword>
<evidence type="ECO:0000313" key="6">
    <source>
        <dbReference type="Proteomes" id="UP000886742"/>
    </source>
</evidence>
<reference evidence="5" key="2">
    <citation type="journal article" date="2021" name="PeerJ">
        <title>Extensive microbial diversity within the chicken gut microbiome revealed by metagenomics and culture.</title>
        <authorList>
            <person name="Gilroy R."/>
            <person name="Ravi A."/>
            <person name="Getino M."/>
            <person name="Pursley I."/>
            <person name="Horton D.L."/>
            <person name="Alikhan N.F."/>
            <person name="Baker D."/>
            <person name="Gharbi K."/>
            <person name="Hall N."/>
            <person name="Watson M."/>
            <person name="Adriaenssens E.M."/>
            <person name="Foster-Nyarko E."/>
            <person name="Jarju S."/>
            <person name="Secka A."/>
            <person name="Antonio M."/>
            <person name="Oren A."/>
            <person name="Chaudhuri R.R."/>
            <person name="La Ragione R."/>
            <person name="Hildebrand F."/>
            <person name="Pallen M.J."/>
        </authorList>
    </citation>
    <scope>NUCLEOTIDE SEQUENCE</scope>
    <source>
        <strain evidence="5">ChiGjej3B3-5194</strain>
    </source>
</reference>
<evidence type="ECO:0000259" key="4">
    <source>
        <dbReference type="PROSITE" id="PS50987"/>
    </source>
</evidence>
<comment type="caution">
    <text evidence="5">The sequence shown here is derived from an EMBL/GenBank/DDBJ whole genome shotgun (WGS) entry which is preliminary data.</text>
</comment>
<dbReference type="PANTHER" id="PTHR43132:SF2">
    <property type="entry name" value="ARSENICAL RESISTANCE OPERON REPRESSOR ARSR-RELATED"/>
    <property type="match status" value="1"/>
</dbReference>
<dbReference type="InterPro" id="IPR051011">
    <property type="entry name" value="Metal_resp_trans_reg"/>
</dbReference>
<dbReference type="Proteomes" id="UP000886742">
    <property type="component" value="Unassembled WGS sequence"/>
</dbReference>
<name>A0A9D1JW49_9PROT</name>
<keyword evidence="3" id="KW-0804">Transcription</keyword>
<dbReference type="PROSITE" id="PS50987">
    <property type="entry name" value="HTH_ARSR_2"/>
    <property type="match status" value="2"/>
</dbReference>
<dbReference type="PRINTS" id="PR00778">
    <property type="entry name" value="HTHARSR"/>
</dbReference>
<evidence type="ECO:0000313" key="5">
    <source>
        <dbReference type="EMBL" id="HIS70598.1"/>
    </source>
</evidence>
<dbReference type="InterPro" id="IPR036388">
    <property type="entry name" value="WH-like_DNA-bd_sf"/>
</dbReference>
<protein>
    <submittedName>
        <fullName evidence="5">Transcriptional regulator</fullName>
    </submittedName>
</protein>
<organism evidence="5 6">
    <name type="scientific">Candidatus Enterousia intestinigallinarum</name>
    <dbReference type="NCBI Taxonomy" id="2840790"/>
    <lineage>
        <taxon>Bacteria</taxon>
        <taxon>Pseudomonadati</taxon>
        <taxon>Pseudomonadota</taxon>
        <taxon>Alphaproteobacteria</taxon>
        <taxon>Candidatus Enterousia</taxon>
    </lineage>
</organism>